<protein>
    <submittedName>
        <fullName evidence="1">Branched-subunit amino acid aminotransferase/4-amino-4-deoxychorismate lyase</fullName>
    </submittedName>
</protein>
<reference evidence="1 2" key="1">
    <citation type="submission" date="2019-03" db="EMBL/GenBank/DDBJ databases">
        <title>Genomic Encyclopedia of Type Strains, Phase IV (KMG-IV): sequencing the most valuable type-strain genomes for metagenomic binning, comparative biology and taxonomic classification.</title>
        <authorList>
            <person name="Goeker M."/>
        </authorList>
    </citation>
    <scope>NUCLEOTIDE SEQUENCE [LARGE SCALE GENOMIC DNA]</scope>
    <source>
        <strain evidence="1 2">DSM 45934</strain>
    </source>
</reference>
<dbReference type="InterPro" id="IPR036038">
    <property type="entry name" value="Aminotransferase-like"/>
</dbReference>
<sequence>MTDLETLAYVNYGNFTAMPVCPAGVRGLGLHLERLDRDARILFGHGVDGDEVRARIHAAVQGHELPANVRVTVFVPNLPVDRIDDLPEPEFLVRVRPLVPSRPAAARLRSTRYARDLPQVKHVGTFGLFHQYRLARQAGYDDALFVSADGRISESTVSNVGFYDGSRIVLPAAPALPGIEMRLLTDGLRRHGVDHETWDLRLPDLSGFRSAFMTNVINGATPIAAIDDVRFDLDPALVELLEAAHLSNPLEPLVNGDLGR</sequence>
<dbReference type="InterPro" id="IPR043132">
    <property type="entry name" value="BCAT-like_C"/>
</dbReference>
<organism evidence="1 2">
    <name type="scientific">Actinocrispum wychmicini</name>
    <dbReference type="NCBI Taxonomy" id="1213861"/>
    <lineage>
        <taxon>Bacteria</taxon>
        <taxon>Bacillati</taxon>
        <taxon>Actinomycetota</taxon>
        <taxon>Actinomycetes</taxon>
        <taxon>Pseudonocardiales</taxon>
        <taxon>Pseudonocardiaceae</taxon>
        <taxon>Actinocrispum</taxon>
    </lineage>
</organism>
<evidence type="ECO:0000313" key="1">
    <source>
        <dbReference type="EMBL" id="TCO48930.1"/>
    </source>
</evidence>
<dbReference type="GO" id="GO:0008483">
    <property type="term" value="F:transaminase activity"/>
    <property type="evidence" value="ECO:0007669"/>
    <property type="project" value="UniProtKB-KW"/>
</dbReference>
<dbReference type="NCBIfam" id="NF006734">
    <property type="entry name" value="PRK09266.1"/>
    <property type="match status" value="1"/>
</dbReference>
<keyword evidence="1" id="KW-0456">Lyase</keyword>
<dbReference type="AlphaFoldDB" id="A0A4V2S4Q1"/>
<dbReference type="Pfam" id="PF01063">
    <property type="entry name" value="Aminotran_4"/>
    <property type="match status" value="1"/>
</dbReference>
<keyword evidence="1" id="KW-0808">Transferase</keyword>
<evidence type="ECO:0000313" key="2">
    <source>
        <dbReference type="Proteomes" id="UP000295680"/>
    </source>
</evidence>
<keyword evidence="2" id="KW-1185">Reference proteome</keyword>
<dbReference type="Proteomes" id="UP000295680">
    <property type="component" value="Unassembled WGS sequence"/>
</dbReference>
<gene>
    <name evidence="1" type="ORF">EV192_115151</name>
</gene>
<proteinExistence type="predicted"/>
<dbReference type="Gene3D" id="3.20.10.10">
    <property type="entry name" value="D-amino Acid Aminotransferase, subunit A, domain 2"/>
    <property type="match status" value="1"/>
</dbReference>
<dbReference type="SUPFAM" id="SSF56752">
    <property type="entry name" value="D-aminoacid aminotransferase-like PLP-dependent enzymes"/>
    <property type="match status" value="1"/>
</dbReference>
<dbReference type="GO" id="GO:0016829">
    <property type="term" value="F:lyase activity"/>
    <property type="evidence" value="ECO:0007669"/>
    <property type="project" value="UniProtKB-KW"/>
</dbReference>
<dbReference type="EMBL" id="SLWS01000015">
    <property type="protein sequence ID" value="TCO48930.1"/>
    <property type="molecule type" value="Genomic_DNA"/>
</dbReference>
<keyword evidence="1" id="KW-0032">Aminotransferase</keyword>
<dbReference type="InterPro" id="IPR001544">
    <property type="entry name" value="Aminotrans_IV"/>
</dbReference>
<accession>A0A4V2S4Q1</accession>
<name>A0A4V2S4Q1_9PSEU</name>
<comment type="caution">
    <text evidence="1">The sequence shown here is derived from an EMBL/GenBank/DDBJ whole genome shotgun (WGS) entry which is preliminary data.</text>
</comment>